<evidence type="ECO:0000313" key="1">
    <source>
        <dbReference type="EMBL" id="RFZ82166.1"/>
    </source>
</evidence>
<accession>A0A3E2NMD5</accession>
<dbReference type="Proteomes" id="UP000260823">
    <property type="component" value="Unassembled WGS sequence"/>
</dbReference>
<dbReference type="AlphaFoldDB" id="A0A3E2NMD5"/>
<organism evidence="1 2">
    <name type="scientific">Mucilaginibacter terrenus</name>
    <dbReference type="NCBI Taxonomy" id="2482727"/>
    <lineage>
        <taxon>Bacteria</taxon>
        <taxon>Pseudomonadati</taxon>
        <taxon>Bacteroidota</taxon>
        <taxon>Sphingobacteriia</taxon>
        <taxon>Sphingobacteriales</taxon>
        <taxon>Sphingobacteriaceae</taxon>
        <taxon>Mucilaginibacter</taxon>
    </lineage>
</organism>
<sequence>MSLKYGDCFGLLYNILLNKHIDILAVSCVSVLQSETLVHPVAENYVRALTINSQIAGKV</sequence>
<evidence type="ECO:0000313" key="2">
    <source>
        <dbReference type="Proteomes" id="UP000260823"/>
    </source>
</evidence>
<gene>
    <name evidence="1" type="ORF">DYU05_16225</name>
</gene>
<protein>
    <submittedName>
        <fullName evidence="1">Uncharacterized protein</fullName>
    </submittedName>
</protein>
<reference evidence="1 2" key="1">
    <citation type="submission" date="2018-08" db="EMBL/GenBank/DDBJ databases">
        <title>Mucilaginibacter terrae sp. nov., isolated from manganese diggings.</title>
        <authorList>
            <person name="Huang Y."/>
            <person name="Zhou Z."/>
        </authorList>
    </citation>
    <scope>NUCLEOTIDE SEQUENCE [LARGE SCALE GENOMIC DNA]</scope>
    <source>
        <strain evidence="1 2">ZH6</strain>
    </source>
</reference>
<keyword evidence="2" id="KW-1185">Reference proteome</keyword>
<dbReference type="EMBL" id="QWDE01000003">
    <property type="protein sequence ID" value="RFZ82166.1"/>
    <property type="molecule type" value="Genomic_DNA"/>
</dbReference>
<comment type="caution">
    <text evidence="1">The sequence shown here is derived from an EMBL/GenBank/DDBJ whole genome shotgun (WGS) entry which is preliminary data.</text>
</comment>
<proteinExistence type="predicted"/>
<name>A0A3E2NMD5_9SPHI</name>